<dbReference type="GO" id="GO:0005737">
    <property type="term" value="C:cytoplasm"/>
    <property type="evidence" value="ECO:0007669"/>
    <property type="project" value="TreeGrafter"/>
</dbReference>
<keyword evidence="5 7" id="KW-0472">Membrane</keyword>
<evidence type="ECO:0000313" key="9">
    <source>
        <dbReference type="Proteomes" id="UP000019132"/>
    </source>
</evidence>
<reference evidence="9" key="1">
    <citation type="journal article" date="2010" name="Genome Biol.">
        <title>Genome sequence of the necrotrophic plant pathogen Pythium ultimum reveals original pathogenicity mechanisms and effector repertoire.</title>
        <authorList>
            <person name="Levesque C.A."/>
            <person name="Brouwer H."/>
            <person name="Cano L."/>
            <person name="Hamilton J.P."/>
            <person name="Holt C."/>
            <person name="Huitema E."/>
            <person name="Raffaele S."/>
            <person name="Robideau G.P."/>
            <person name="Thines M."/>
            <person name="Win J."/>
            <person name="Zerillo M.M."/>
            <person name="Beakes G.W."/>
            <person name="Boore J.L."/>
            <person name="Busam D."/>
            <person name="Dumas B."/>
            <person name="Ferriera S."/>
            <person name="Fuerstenberg S.I."/>
            <person name="Gachon C.M."/>
            <person name="Gaulin E."/>
            <person name="Govers F."/>
            <person name="Grenville-Briggs L."/>
            <person name="Horner N."/>
            <person name="Hostetler J."/>
            <person name="Jiang R.H."/>
            <person name="Johnson J."/>
            <person name="Krajaejun T."/>
            <person name="Lin H."/>
            <person name="Meijer H.J."/>
            <person name="Moore B."/>
            <person name="Morris P."/>
            <person name="Phuntmart V."/>
            <person name="Puiu D."/>
            <person name="Shetty J."/>
            <person name="Stajich J.E."/>
            <person name="Tripathy S."/>
            <person name="Wawra S."/>
            <person name="van West P."/>
            <person name="Whitty B.R."/>
            <person name="Coutinho P.M."/>
            <person name="Henrissat B."/>
            <person name="Martin F."/>
            <person name="Thomas P.D."/>
            <person name="Tyler B.M."/>
            <person name="De Vries R.P."/>
            <person name="Kamoun S."/>
            <person name="Yandell M."/>
            <person name="Tisserat N."/>
            <person name="Buell C.R."/>
        </authorList>
    </citation>
    <scope>NUCLEOTIDE SEQUENCE</scope>
    <source>
        <strain evidence="9">DAOM:BR144</strain>
    </source>
</reference>
<organism evidence="8 9">
    <name type="scientific">Globisporangium ultimum (strain ATCC 200006 / CBS 805.95 / DAOM BR144)</name>
    <name type="common">Pythium ultimum</name>
    <dbReference type="NCBI Taxonomy" id="431595"/>
    <lineage>
        <taxon>Eukaryota</taxon>
        <taxon>Sar</taxon>
        <taxon>Stramenopiles</taxon>
        <taxon>Oomycota</taxon>
        <taxon>Peronosporomycetes</taxon>
        <taxon>Pythiales</taxon>
        <taxon>Pythiaceae</taxon>
        <taxon>Globisporangium</taxon>
    </lineage>
</organism>
<reference evidence="9" key="2">
    <citation type="submission" date="2010-04" db="EMBL/GenBank/DDBJ databases">
        <authorList>
            <person name="Buell R."/>
            <person name="Hamilton J."/>
            <person name="Hostetler J."/>
        </authorList>
    </citation>
    <scope>NUCLEOTIDE SEQUENCE [LARGE SCALE GENOMIC DNA]</scope>
    <source>
        <strain evidence="9">DAOM:BR144</strain>
    </source>
</reference>
<dbReference type="HOGENOM" id="CLU_1819689_0_0_1"/>
<dbReference type="EMBL" id="GL376601">
    <property type="status" value="NOT_ANNOTATED_CDS"/>
    <property type="molecule type" value="Genomic_DNA"/>
</dbReference>
<reference evidence="8" key="3">
    <citation type="submission" date="2015-02" db="UniProtKB">
        <authorList>
            <consortium name="EnsemblProtists"/>
        </authorList>
    </citation>
    <scope>IDENTIFICATION</scope>
    <source>
        <strain evidence="8">DAOM BR144</strain>
    </source>
</reference>
<dbReference type="PANTHER" id="PTHR11923">
    <property type="entry name" value="SCAVENGER RECEPTOR CLASS B TYPE-1 SR-B1"/>
    <property type="match status" value="1"/>
</dbReference>
<evidence type="ECO:0000256" key="3">
    <source>
        <dbReference type="ARBA" id="ARBA00022692"/>
    </source>
</evidence>
<name>K3X4W5_GLOUD</name>
<evidence type="ECO:0000256" key="1">
    <source>
        <dbReference type="ARBA" id="ARBA00004370"/>
    </source>
</evidence>
<evidence type="ECO:0000256" key="4">
    <source>
        <dbReference type="ARBA" id="ARBA00022989"/>
    </source>
</evidence>
<evidence type="ECO:0000256" key="2">
    <source>
        <dbReference type="ARBA" id="ARBA00010532"/>
    </source>
</evidence>
<feature type="transmembrane region" description="Helical" evidence="7">
    <location>
        <begin position="107"/>
        <end position="127"/>
    </location>
</feature>
<evidence type="ECO:0000313" key="8">
    <source>
        <dbReference type="EnsemblProtists" id="PYU1_T012264"/>
    </source>
</evidence>
<evidence type="ECO:0000256" key="6">
    <source>
        <dbReference type="ARBA" id="ARBA00023180"/>
    </source>
</evidence>
<keyword evidence="6" id="KW-0325">Glycoprotein</keyword>
<dbReference type="GO" id="GO:0016020">
    <property type="term" value="C:membrane"/>
    <property type="evidence" value="ECO:0007669"/>
    <property type="project" value="UniProtKB-SubCell"/>
</dbReference>
<comment type="subcellular location">
    <subcellularLocation>
        <location evidence="1">Membrane</location>
    </subcellularLocation>
</comment>
<keyword evidence="3 7" id="KW-0812">Transmembrane</keyword>
<dbReference type="AlphaFoldDB" id="K3X4W5"/>
<accession>K3X4W5</accession>
<dbReference type="PANTHER" id="PTHR11923:SF51">
    <property type="entry name" value="LYSOSOME MEMBRANE PROTEIN 2"/>
    <property type="match status" value="1"/>
</dbReference>
<protein>
    <submittedName>
        <fullName evidence="8">Uncharacterized protein</fullName>
    </submittedName>
</protein>
<evidence type="ECO:0000256" key="5">
    <source>
        <dbReference type="ARBA" id="ARBA00023136"/>
    </source>
</evidence>
<dbReference type="InterPro" id="IPR002159">
    <property type="entry name" value="CD36_fam"/>
</dbReference>
<dbReference type="GO" id="GO:0005044">
    <property type="term" value="F:scavenger receptor activity"/>
    <property type="evidence" value="ECO:0007669"/>
    <property type="project" value="TreeGrafter"/>
</dbReference>
<dbReference type="OMA" id="YLTYVDI"/>
<sequence length="145" mass="15737">MTDGVVVSKDSMYDADGSVKTTYADKYLTYVDIEAGTGKTMRAKKRLQASYAVAKSSVNASRPMTDVLWPNLMPEVITPVYWGEEGGTISDKKVDQFNSIKSLLSSLIPVLIAGIIVGVLVAAFGAYKRHRAIRFAEAKARSSVI</sequence>
<proteinExistence type="inferred from homology"/>
<keyword evidence="9" id="KW-1185">Reference proteome</keyword>
<keyword evidence="4 7" id="KW-1133">Transmembrane helix</keyword>
<comment type="similarity">
    <text evidence="2">Belongs to the CD36 family.</text>
</comment>
<dbReference type="EnsemblProtists" id="PYU1_T012264">
    <property type="protein sequence ID" value="PYU1_T012264"/>
    <property type="gene ID" value="PYU1_G012238"/>
</dbReference>
<dbReference type="Proteomes" id="UP000019132">
    <property type="component" value="Unassembled WGS sequence"/>
</dbReference>
<dbReference type="VEuPathDB" id="FungiDB:PYU1_G012238"/>
<evidence type="ECO:0000256" key="7">
    <source>
        <dbReference type="SAM" id="Phobius"/>
    </source>
</evidence>
<dbReference type="Pfam" id="PF01130">
    <property type="entry name" value="CD36"/>
    <property type="match status" value="1"/>
</dbReference>
<dbReference type="InParanoid" id="K3X4W5"/>